<feature type="transmembrane region" description="Helical" evidence="1">
    <location>
        <begin position="20"/>
        <end position="43"/>
    </location>
</feature>
<keyword evidence="5" id="KW-1185">Reference proteome</keyword>
<dbReference type="Proteomes" id="UP000013750">
    <property type="component" value="Unassembled WGS sequence"/>
</dbReference>
<dbReference type="AlphaFoldDB" id="R2VK07"/>
<evidence type="ECO:0000313" key="3">
    <source>
        <dbReference type="EMBL" id="EOW79018.1"/>
    </source>
</evidence>
<dbReference type="eggNOG" id="ENOG502ZRK1">
    <property type="taxonomic scope" value="Bacteria"/>
</dbReference>
<name>R2VK07_9ENTE</name>
<dbReference type="OrthoDB" id="2193393at2"/>
<keyword evidence="1" id="KW-1133">Transmembrane helix</keyword>
<reference evidence="2 4" key="1">
    <citation type="submission" date="2013-02" db="EMBL/GenBank/DDBJ databases">
        <title>The Genome Sequence of Enterococcus gilvus ATCC BAA-350.</title>
        <authorList>
            <consortium name="The Broad Institute Genome Sequencing Platform"/>
            <consortium name="The Broad Institute Genome Sequencing Center for Infectious Disease"/>
            <person name="Earl A.M."/>
            <person name="Gilmore M.S."/>
            <person name="Lebreton F."/>
            <person name="Walker B."/>
            <person name="Young S.K."/>
            <person name="Zeng Q."/>
            <person name="Gargeya S."/>
            <person name="Fitzgerald M."/>
            <person name="Haas B."/>
            <person name="Abouelleil A."/>
            <person name="Alvarado L."/>
            <person name="Arachchi H.M."/>
            <person name="Berlin A.M."/>
            <person name="Chapman S.B."/>
            <person name="Dewar J."/>
            <person name="Goldberg J."/>
            <person name="Griggs A."/>
            <person name="Gujja S."/>
            <person name="Hansen M."/>
            <person name="Howarth C."/>
            <person name="Imamovic A."/>
            <person name="Larimer J."/>
            <person name="McCowan C."/>
            <person name="Murphy C."/>
            <person name="Neiman D."/>
            <person name="Pearson M."/>
            <person name="Priest M."/>
            <person name="Roberts A."/>
            <person name="Saif S."/>
            <person name="Shea T."/>
            <person name="Sisk P."/>
            <person name="Sykes S."/>
            <person name="Wortman J."/>
            <person name="Nusbaum C."/>
            <person name="Birren B."/>
        </authorList>
    </citation>
    <scope>NUCLEOTIDE SEQUENCE [LARGE SCALE GENOMIC DNA]</scope>
    <source>
        <strain evidence="2 4">ATCC BAA-350</strain>
    </source>
</reference>
<protein>
    <submittedName>
        <fullName evidence="2">Uncharacterized protein</fullName>
    </submittedName>
</protein>
<evidence type="ECO:0000313" key="4">
    <source>
        <dbReference type="Proteomes" id="UP000013750"/>
    </source>
</evidence>
<dbReference type="HOGENOM" id="CLU_130323_0_0_9"/>
<sequence length="180" mass="21112">MEVNDNFLKLQITTLDMFKMLLFGSSIMGGIIAGVSYGIYLLYGLFKKDTLASILLIFNTITLWNFIPILLLIVVAFRISSIFFFQGLSDLLFLMKHQGIIFYMDIKGMQFYNFNTKEFKTKTWAEFEDVGCYKQESEKLSYKNQIKFTDGDVYNFDLRGTISTKEFQEKIEDFYLKYCD</sequence>
<gene>
    <name evidence="3" type="ORF">I592_03156</name>
    <name evidence="2" type="ORF">UKC_00292</name>
</gene>
<comment type="caution">
    <text evidence="2">The sequence shown here is derived from an EMBL/GenBank/DDBJ whole genome shotgun (WGS) entry which is preliminary data.</text>
</comment>
<proteinExistence type="predicted"/>
<evidence type="ECO:0000313" key="2">
    <source>
        <dbReference type="EMBL" id="EOI58220.1"/>
    </source>
</evidence>
<evidence type="ECO:0000256" key="1">
    <source>
        <dbReference type="SAM" id="Phobius"/>
    </source>
</evidence>
<feature type="transmembrane region" description="Helical" evidence="1">
    <location>
        <begin position="55"/>
        <end position="77"/>
    </location>
</feature>
<dbReference type="Proteomes" id="UP000014160">
    <property type="component" value="Unassembled WGS sequence"/>
</dbReference>
<dbReference type="EMBL" id="ASWH01000002">
    <property type="protein sequence ID" value="EOW79018.1"/>
    <property type="molecule type" value="Genomic_DNA"/>
</dbReference>
<dbReference type="EMBL" id="AJDQ01000003">
    <property type="protein sequence ID" value="EOI58220.1"/>
    <property type="molecule type" value="Genomic_DNA"/>
</dbReference>
<accession>R2VK07</accession>
<dbReference type="RefSeq" id="WP_010778743.1">
    <property type="nucleotide sequence ID" value="NZ_ASWH01000002.1"/>
</dbReference>
<keyword evidence="1" id="KW-0812">Transmembrane</keyword>
<evidence type="ECO:0000313" key="5">
    <source>
        <dbReference type="Proteomes" id="UP000014160"/>
    </source>
</evidence>
<organism evidence="2 4">
    <name type="scientific">Enterococcus gilvus ATCC BAA-350</name>
    <dbReference type="NCBI Taxonomy" id="1158614"/>
    <lineage>
        <taxon>Bacteria</taxon>
        <taxon>Bacillati</taxon>
        <taxon>Bacillota</taxon>
        <taxon>Bacilli</taxon>
        <taxon>Lactobacillales</taxon>
        <taxon>Enterococcaceae</taxon>
        <taxon>Enterococcus</taxon>
    </lineage>
</organism>
<keyword evidence="1" id="KW-0472">Membrane</keyword>
<dbReference type="PATRIC" id="fig|1158614.3.peg.284"/>
<reference evidence="3 5" key="2">
    <citation type="submission" date="2013-03" db="EMBL/GenBank/DDBJ databases">
        <title>The Genome Sequence of Enterococcus gilvus ATCC BAA-350 (PacBio/Illumina hybrid assembly).</title>
        <authorList>
            <consortium name="The Broad Institute Genomics Platform"/>
            <consortium name="The Broad Institute Genome Sequencing Center for Infectious Disease"/>
            <person name="Earl A."/>
            <person name="Russ C."/>
            <person name="Gilmore M."/>
            <person name="Surin D."/>
            <person name="Walker B."/>
            <person name="Young S."/>
            <person name="Zeng Q."/>
            <person name="Gargeya S."/>
            <person name="Fitzgerald M."/>
            <person name="Haas B."/>
            <person name="Abouelleil A."/>
            <person name="Allen A.W."/>
            <person name="Alvarado L."/>
            <person name="Arachchi H.M."/>
            <person name="Berlin A.M."/>
            <person name="Chapman S.B."/>
            <person name="Gainer-Dewar J."/>
            <person name="Goldberg J."/>
            <person name="Griggs A."/>
            <person name="Gujja S."/>
            <person name="Hansen M."/>
            <person name="Howarth C."/>
            <person name="Imamovic A."/>
            <person name="Ireland A."/>
            <person name="Larimer J."/>
            <person name="McCowan C."/>
            <person name="Murphy C."/>
            <person name="Pearson M."/>
            <person name="Poon T.W."/>
            <person name="Priest M."/>
            <person name="Roberts A."/>
            <person name="Saif S."/>
            <person name="Shea T."/>
            <person name="Sisk P."/>
            <person name="Sykes S."/>
            <person name="Wortman J."/>
            <person name="Nusbaum C."/>
            <person name="Birren B."/>
        </authorList>
    </citation>
    <scope>NUCLEOTIDE SEQUENCE [LARGE SCALE GENOMIC DNA]</scope>
    <source>
        <strain evidence="3 5">ATCC BAA-350</strain>
    </source>
</reference>